<keyword evidence="1" id="KW-0456">Lyase</keyword>
<dbReference type="AlphaFoldDB" id="A0AAE1HVT2"/>
<evidence type="ECO:0000313" key="2">
    <source>
        <dbReference type="Proteomes" id="UP001219518"/>
    </source>
</evidence>
<reference evidence="1" key="1">
    <citation type="submission" date="2021-07" db="EMBL/GenBank/DDBJ databases">
        <authorList>
            <person name="Catto M.A."/>
            <person name="Jacobson A."/>
            <person name="Kennedy G."/>
            <person name="Labadie P."/>
            <person name="Hunt B.G."/>
            <person name="Srinivasan R."/>
        </authorList>
    </citation>
    <scope>NUCLEOTIDE SEQUENCE</scope>
    <source>
        <strain evidence="1">PL_HMW_Pooled</strain>
        <tissue evidence="1">Head</tissue>
    </source>
</reference>
<protein>
    <submittedName>
        <fullName evidence="1">Argininosuccinate lyase</fullName>
    </submittedName>
</protein>
<evidence type="ECO:0000313" key="1">
    <source>
        <dbReference type="EMBL" id="KAK3928330.1"/>
    </source>
</evidence>
<keyword evidence="2" id="KW-1185">Reference proteome</keyword>
<comment type="caution">
    <text evidence="1">The sequence shown here is derived from an EMBL/GenBank/DDBJ whole genome shotgun (WGS) entry which is preliminary data.</text>
</comment>
<proteinExistence type="predicted"/>
<organism evidence="1 2">
    <name type="scientific">Frankliniella fusca</name>
    <dbReference type="NCBI Taxonomy" id="407009"/>
    <lineage>
        <taxon>Eukaryota</taxon>
        <taxon>Metazoa</taxon>
        <taxon>Ecdysozoa</taxon>
        <taxon>Arthropoda</taxon>
        <taxon>Hexapoda</taxon>
        <taxon>Insecta</taxon>
        <taxon>Pterygota</taxon>
        <taxon>Neoptera</taxon>
        <taxon>Paraneoptera</taxon>
        <taxon>Thysanoptera</taxon>
        <taxon>Terebrantia</taxon>
        <taxon>Thripoidea</taxon>
        <taxon>Thripidae</taxon>
        <taxon>Frankliniella</taxon>
    </lineage>
</organism>
<dbReference type="Proteomes" id="UP001219518">
    <property type="component" value="Unassembled WGS sequence"/>
</dbReference>
<name>A0AAE1HVT2_9NEOP</name>
<accession>A0AAE1HVT2</accession>
<sequence>MNDDLRQLLEAWATPEEYVEKLKDQEIWSLEHLEVLDKPSVDAIFDKALAVNKKETINGTGETFIAEVLPNGTVIANQNVVVVQTPEATTSADGANDTKGEHLVPMKLRRESKHLISMKLLHDPQPREQENAHLCMIWYDLARLCGSCVNGKCVLRYYKLNSDLNDANRNLLAEVILNDYR</sequence>
<dbReference type="EMBL" id="JAHWGI010001327">
    <property type="protein sequence ID" value="KAK3928330.1"/>
    <property type="molecule type" value="Genomic_DNA"/>
</dbReference>
<reference evidence="1" key="2">
    <citation type="journal article" date="2023" name="BMC Genomics">
        <title>Pest status, molecular evolution, and epigenetic factors derived from the genome assembly of Frankliniella fusca, a thysanopteran phytovirus vector.</title>
        <authorList>
            <person name="Catto M.A."/>
            <person name="Labadie P.E."/>
            <person name="Jacobson A.L."/>
            <person name="Kennedy G.G."/>
            <person name="Srinivasan R."/>
            <person name="Hunt B.G."/>
        </authorList>
    </citation>
    <scope>NUCLEOTIDE SEQUENCE</scope>
    <source>
        <strain evidence="1">PL_HMW_Pooled</strain>
    </source>
</reference>
<gene>
    <name evidence="1" type="ORF">KUF71_016577</name>
</gene>
<dbReference type="GO" id="GO:0016829">
    <property type="term" value="F:lyase activity"/>
    <property type="evidence" value="ECO:0007669"/>
    <property type="project" value="UniProtKB-KW"/>
</dbReference>